<evidence type="ECO:0000313" key="8">
    <source>
        <dbReference type="EMBL" id="SYX86603.1"/>
    </source>
</evidence>
<dbReference type="SUPFAM" id="SSF53092">
    <property type="entry name" value="Creatinase/prolidase N-terminal domain"/>
    <property type="match status" value="1"/>
</dbReference>
<evidence type="ECO:0000259" key="7">
    <source>
        <dbReference type="Pfam" id="PF01321"/>
    </source>
</evidence>
<sequence>MNDKWNKLHSAMEQSDIDVMLITDPKHVYYLTGFACDPHERFLGIVVPQQGEPTLIVPVLDGDKAAAVSVVQQIATHTDTDNPYDILKQHLPQQAARFAIEKGHMSVQRYEALTSATAAKSFVDAGPILQSMRVIKSEEEVVRMKEAVRLVEAVLLEGVSRVKVGMSEIEMVAELEYLMKKLGSDGPSFSTMVLAGENAALPHGVPGSRKIKEGELLLFDMGVYANGYASDITRTFAVGEVNDTCKEIYNTVLAANMAAIEAVKPGVTFGSLDRTARKVIADKGYGDYFTHRLGHGLGIDVHEYPSVHERNEDVLEPGMLFTIEPGIYVPKVAGVRIEDDVIVTADGVEVLTSYPKELTIIGG</sequence>
<dbReference type="EC" id="3.4.13.-" evidence="8"/>
<keyword evidence="3" id="KW-0479">Metal-binding</keyword>
<dbReference type="InterPro" id="IPR029149">
    <property type="entry name" value="Creatin/AminoP/Spt16_N"/>
</dbReference>
<gene>
    <name evidence="8" type="primary">ykvY</name>
    <name evidence="8" type="ORF">PBLR_15029</name>
</gene>
<dbReference type="GO" id="GO:0008235">
    <property type="term" value="F:metalloexopeptidase activity"/>
    <property type="evidence" value="ECO:0007669"/>
    <property type="project" value="UniProtKB-ARBA"/>
</dbReference>
<protein>
    <submittedName>
        <fullName evidence="8">Putative dipeptidase YkvY</fullName>
        <ecNumber evidence="8">3.4.13.-</ecNumber>
    </submittedName>
</protein>
<dbReference type="PROSITE" id="PS00491">
    <property type="entry name" value="PROLINE_PEPTIDASE"/>
    <property type="match status" value="1"/>
</dbReference>
<keyword evidence="4 8" id="KW-0378">Hydrolase</keyword>
<evidence type="ECO:0000259" key="6">
    <source>
        <dbReference type="Pfam" id="PF00557"/>
    </source>
</evidence>
<dbReference type="SUPFAM" id="SSF55920">
    <property type="entry name" value="Creatinase/aminopeptidase"/>
    <property type="match status" value="1"/>
</dbReference>
<dbReference type="EMBL" id="LS992241">
    <property type="protein sequence ID" value="SYX86603.1"/>
    <property type="molecule type" value="Genomic_DNA"/>
</dbReference>
<comment type="cofactor">
    <cofactor evidence="1">
        <name>Mn(2+)</name>
        <dbReference type="ChEBI" id="CHEBI:29035"/>
    </cofactor>
</comment>
<comment type="similarity">
    <text evidence="2">Belongs to the peptidase M24B family.</text>
</comment>
<dbReference type="PANTHER" id="PTHR46112">
    <property type="entry name" value="AMINOPEPTIDASE"/>
    <property type="match status" value="1"/>
</dbReference>
<dbReference type="Gene3D" id="3.40.350.10">
    <property type="entry name" value="Creatinase/prolidase N-terminal domain"/>
    <property type="match status" value="1"/>
</dbReference>
<keyword evidence="8" id="KW-0645">Protease</keyword>
<evidence type="ECO:0000256" key="5">
    <source>
        <dbReference type="ARBA" id="ARBA00023211"/>
    </source>
</evidence>
<evidence type="ECO:0000313" key="9">
    <source>
        <dbReference type="Proteomes" id="UP000304148"/>
    </source>
</evidence>
<dbReference type="InterPro" id="IPR001714">
    <property type="entry name" value="Pept_M24_MAP"/>
</dbReference>
<dbReference type="PRINTS" id="PR00599">
    <property type="entry name" value="MAPEPTIDASE"/>
</dbReference>
<name>A0A383RID7_PAEAL</name>
<keyword evidence="8" id="KW-0224">Dipeptidase</keyword>
<dbReference type="Pfam" id="PF01321">
    <property type="entry name" value="Creatinase_N"/>
    <property type="match status" value="1"/>
</dbReference>
<dbReference type="InterPro" id="IPR050659">
    <property type="entry name" value="Peptidase_M24B"/>
</dbReference>
<evidence type="ECO:0000256" key="3">
    <source>
        <dbReference type="ARBA" id="ARBA00022723"/>
    </source>
</evidence>
<organism evidence="8 9">
    <name type="scientific">Paenibacillus alvei</name>
    <name type="common">Bacillus alvei</name>
    <dbReference type="NCBI Taxonomy" id="44250"/>
    <lineage>
        <taxon>Bacteria</taxon>
        <taxon>Bacillati</taxon>
        <taxon>Bacillota</taxon>
        <taxon>Bacilli</taxon>
        <taxon>Bacillales</taxon>
        <taxon>Paenibacillaceae</taxon>
        <taxon>Paenibacillus</taxon>
    </lineage>
</organism>
<dbReference type="GO" id="GO:0046872">
    <property type="term" value="F:metal ion binding"/>
    <property type="evidence" value="ECO:0007669"/>
    <property type="project" value="UniProtKB-KW"/>
</dbReference>
<dbReference type="RefSeq" id="WP_138188481.1">
    <property type="nucleotide sequence ID" value="NZ_LS992241.1"/>
</dbReference>
<dbReference type="InterPro" id="IPR001131">
    <property type="entry name" value="Peptidase_M24B_aminopep-P_CS"/>
</dbReference>
<proteinExistence type="inferred from homology"/>
<evidence type="ECO:0000256" key="2">
    <source>
        <dbReference type="ARBA" id="ARBA00008766"/>
    </source>
</evidence>
<evidence type="ECO:0000256" key="4">
    <source>
        <dbReference type="ARBA" id="ARBA00022801"/>
    </source>
</evidence>
<dbReference type="InterPro" id="IPR000587">
    <property type="entry name" value="Creatinase_N"/>
</dbReference>
<dbReference type="Gene3D" id="3.90.230.10">
    <property type="entry name" value="Creatinase/methionine aminopeptidase superfamily"/>
    <property type="match status" value="1"/>
</dbReference>
<dbReference type="InterPro" id="IPR000994">
    <property type="entry name" value="Pept_M24"/>
</dbReference>
<keyword evidence="5" id="KW-0464">Manganese</keyword>
<dbReference type="InterPro" id="IPR036005">
    <property type="entry name" value="Creatinase/aminopeptidase-like"/>
</dbReference>
<dbReference type="GO" id="GO:0004177">
    <property type="term" value="F:aminopeptidase activity"/>
    <property type="evidence" value="ECO:0007669"/>
    <property type="project" value="UniProtKB-ARBA"/>
</dbReference>
<dbReference type="PANTHER" id="PTHR46112:SF10">
    <property type="entry name" value="DIPEPTIDASE YKVY-RELATED"/>
    <property type="match status" value="1"/>
</dbReference>
<evidence type="ECO:0000256" key="1">
    <source>
        <dbReference type="ARBA" id="ARBA00001936"/>
    </source>
</evidence>
<dbReference type="AlphaFoldDB" id="A0A383RID7"/>
<dbReference type="FunFam" id="3.90.230.10:FF:000014">
    <property type="entry name" value="Aminopeptidase P family protein"/>
    <property type="match status" value="1"/>
</dbReference>
<dbReference type="Proteomes" id="UP000304148">
    <property type="component" value="Chromosome"/>
</dbReference>
<reference evidence="9" key="1">
    <citation type="submission" date="2018-08" db="EMBL/GenBank/DDBJ databases">
        <authorList>
            <person name="Chevrot R."/>
        </authorList>
    </citation>
    <scope>NUCLEOTIDE SEQUENCE [LARGE SCALE GENOMIC DNA]</scope>
</reference>
<feature type="domain" description="Peptidase M24" evidence="6">
    <location>
        <begin position="143"/>
        <end position="345"/>
    </location>
</feature>
<feature type="domain" description="Creatinase N-terminal" evidence="7">
    <location>
        <begin position="6"/>
        <end position="135"/>
    </location>
</feature>
<dbReference type="Pfam" id="PF00557">
    <property type="entry name" value="Peptidase_M24"/>
    <property type="match status" value="1"/>
</dbReference>
<dbReference type="CDD" id="cd01092">
    <property type="entry name" value="APP-like"/>
    <property type="match status" value="1"/>
</dbReference>
<dbReference type="GO" id="GO:0016805">
    <property type="term" value="F:dipeptidase activity"/>
    <property type="evidence" value="ECO:0007669"/>
    <property type="project" value="UniProtKB-KW"/>
</dbReference>
<accession>A0A383RID7</accession>